<sequence length="170" mass="19832">MKAFYNKLIQTFESEKIKDLYRSKGVLYPQFIDLYGGQDINPESFEIYPQPAIFVNWSIDYRQQPPSATITFRLCFEQLRDTSNLGRNTQEALKFIDYKEITDDILRKFESQDTGKLTPSTEELNVEPIITDQYVLVYNCSYKNKKITPDAQGEYNDITVKSGLYTTMLD</sequence>
<dbReference type="EMBL" id="JAZGJU010000039">
    <property type="protein sequence ID" value="MEE6129087.1"/>
    <property type="molecule type" value="Genomic_DNA"/>
</dbReference>
<dbReference type="Proteomes" id="UP001350005">
    <property type="component" value="Unassembled WGS sequence"/>
</dbReference>
<accession>A0ABU7R2P7</accession>
<keyword evidence="2" id="KW-1185">Reference proteome</keyword>
<dbReference type="RefSeq" id="WP_123842824.1">
    <property type="nucleotide sequence ID" value="NZ_CP033811.1"/>
</dbReference>
<reference evidence="1 2" key="1">
    <citation type="submission" date="2024-01" db="EMBL/GenBank/DDBJ databases">
        <title>Whole genome of Chryseobacterium arthrosphaerae NNCa 2741.</title>
        <authorList>
            <person name="Boriskina E.V."/>
            <person name="Gordinskaya N.A."/>
            <person name="Kropotov V.S."/>
            <person name="Alekseeva A.E."/>
            <person name="Makhova M.A."/>
            <person name="Kryazhev D.V."/>
            <person name="Shkurkina I.S."/>
        </authorList>
    </citation>
    <scope>NUCLEOTIDE SEQUENCE [LARGE SCALE GENOMIC DNA]</scope>
    <source>
        <strain evidence="1 2">NNCa 2741</strain>
    </source>
</reference>
<evidence type="ECO:0000313" key="1">
    <source>
        <dbReference type="EMBL" id="MEE6129087.1"/>
    </source>
</evidence>
<proteinExistence type="predicted"/>
<gene>
    <name evidence="1" type="ORF">V2E39_16930</name>
</gene>
<organism evidence="1 2">
    <name type="scientific">Chryseobacterium arthrosphaerae</name>
    <dbReference type="NCBI Taxonomy" id="651561"/>
    <lineage>
        <taxon>Bacteria</taxon>
        <taxon>Pseudomonadati</taxon>
        <taxon>Bacteroidota</taxon>
        <taxon>Flavobacteriia</taxon>
        <taxon>Flavobacteriales</taxon>
        <taxon>Weeksellaceae</taxon>
        <taxon>Chryseobacterium group</taxon>
        <taxon>Chryseobacterium</taxon>
    </lineage>
</organism>
<protein>
    <submittedName>
        <fullName evidence="1">Uncharacterized protein</fullName>
    </submittedName>
</protein>
<comment type="caution">
    <text evidence="1">The sequence shown here is derived from an EMBL/GenBank/DDBJ whole genome shotgun (WGS) entry which is preliminary data.</text>
</comment>
<name>A0ABU7R2P7_9FLAO</name>
<evidence type="ECO:0000313" key="2">
    <source>
        <dbReference type="Proteomes" id="UP001350005"/>
    </source>
</evidence>